<keyword evidence="2" id="KW-1185">Reference proteome</keyword>
<accession>A0A0V1GZF1</accession>
<name>A0A0V1GZF1_9BILA</name>
<organism evidence="1 2">
    <name type="scientific">Trichinella zimbabwensis</name>
    <dbReference type="NCBI Taxonomy" id="268475"/>
    <lineage>
        <taxon>Eukaryota</taxon>
        <taxon>Metazoa</taxon>
        <taxon>Ecdysozoa</taxon>
        <taxon>Nematoda</taxon>
        <taxon>Enoplea</taxon>
        <taxon>Dorylaimia</taxon>
        <taxon>Trichinellida</taxon>
        <taxon>Trichinellidae</taxon>
        <taxon>Trichinella</taxon>
    </lineage>
</organism>
<evidence type="ECO:0000313" key="2">
    <source>
        <dbReference type="Proteomes" id="UP000055024"/>
    </source>
</evidence>
<dbReference type="AlphaFoldDB" id="A0A0V1GZF1"/>
<dbReference type="Proteomes" id="UP000055024">
    <property type="component" value="Unassembled WGS sequence"/>
</dbReference>
<sequence>METTSISVKLPPFWAHIPRLWFALKPNSVTPDVDDLLEPVGDNPYETLKSRLLGRYGQSDGDRFNALTTAVAVEDMKLSQLLREMRRNCGKDLNPNTFFFQKLFLQRLLLNIQMILRANTYSNVEEMAKKADELLALNSNSLGSVYAVKGHSGNHVTDPRCLALDAGVRVARDSKHLLFDITTGNSWHRPASAIGKRTARDLMAVGSLNRRLRCLLFVQERKYGMSFLLDTGLVVSVLQLSTTSRNQLHTSDIPHLTAANGTRIDVIGSRELTVDLSLARPMRWKFIVARIRQPTSYGISAYSST</sequence>
<reference evidence="1 2" key="1">
    <citation type="submission" date="2015-01" db="EMBL/GenBank/DDBJ databases">
        <title>Evolution of Trichinella species and genotypes.</title>
        <authorList>
            <person name="Korhonen P.K."/>
            <person name="Edoardo P."/>
            <person name="Giuseppe L.R."/>
            <person name="Gasser R.B."/>
        </authorList>
    </citation>
    <scope>NUCLEOTIDE SEQUENCE [LARGE SCALE GENOMIC DNA]</scope>
    <source>
        <strain evidence="1">ISS1029</strain>
    </source>
</reference>
<comment type="caution">
    <text evidence="1">The sequence shown here is derived from an EMBL/GenBank/DDBJ whole genome shotgun (WGS) entry which is preliminary data.</text>
</comment>
<proteinExistence type="predicted"/>
<evidence type="ECO:0000313" key="1">
    <source>
        <dbReference type="EMBL" id="KRZ03423.1"/>
    </source>
</evidence>
<gene>
    <name evidence="1" type="ORF">T11_1252</name>
</gene>
<protein>
    <recommendedName>
        <fullName evidence="3">Peptidase A2 domain-containing protein</fullName>
    </recommendedName>
</protein>
<dbReference type="PANTHER" id="PTHR33327:SF3">
    <property type="entry name" value="RNA-DIRECTED DNA POLYMERASE"/>
    <property type="match status" value="1"/>
</dbReference>
<dbReference type="PANTHER" id="PTHR33327">
    <property type="entry name" value="ENDONUCLEASE"/>
    <property type="match status" value="1"/>
</dbReference>
<evidence type="ECO:0008006" key="3">
    <source>
        <dbReference type="Google" id="ProtNLM"/>
    </source>
</evidence>
<dbReference type="EMBL" id="JYDP01000193">
    <property type="protein sequence ID" value="KRZ03423.1"/>
    <property type="molecule type" value="Genomic_DNA"/>
</dbReference>
<dbReference type="OrthoDB" id="6276451at2759"/>